<accession>A0A8A4TUV1</accession>
<dbReference type="Pfam" id="PF00005">
    <property type="entry name" value="ABC_tran"/>
    <property type="match status" value="1"/>
</dbReference>
<dbReference type="InterPro" id="IPR027417">
    <property type="entry name" value="P-loop_NTPase"/>
</dbReference>
<keyword evidence="7" id="KW-1185">Reference proteome</keyword>
<dbReference type="InterPro" id="IPR003593">
    <property type="entry name" value="AAA+_ATPase"/>
</dbReference>
<dbReference type="Gene3D" id="3.40.50.300">
    <property type="entry name" value="P-loop containing nucleotide triphosphate hydrolases"/>
    <property type="match status" value="1"/>
</dbReference>
<evidence type="ECO:0000313" key="7">
    <source>
        <dbReference type="Proteomes" id="UP000663929"/>
    </source>
</evidence>
<dbReference type="SMART" id="SM00382">
    <property type="entry name" value="AAA"/>
    <property type="match status" value="1"/>
</dbReference>
<dbReference type="InterPro" id="IPR017871">
    <property type="entry name" value="ABC_transporter-like_CS"/>
</dbReference>
<dbReference type="PROSITE" id="PS50893">
    <property type="entry name" value="ABC_TRANSPORTER_2"/>
    <property type="match status" value="1"/>
</dbReference>
<name>A0A8A4TUV1_SULCO</name>
<evidence type="ECO:0000256" key="3">
    <source>
        <dbReference type="ARBA" id="ARBA00022741"/>
    </source>
</evidence>
<proteinExistence type="inferred from homology"/>
<dbReference type="Proteomes" id="UP000663929">
    <property type="component" value="Chromosome"/>
</dbReference>
<evidence type="ECO:0000313" key="6">
    <source>
        <dbReference type="EMBL" id="QTD53729.1"/>
    </source>
</evidence>
<comment type="similarity">
    <text evidence="1">Belongs to the ABC transporter superfamily.</text>
</comment>
<reference evidence="6" key="1">
    <citation type="submission" date="2021-03" db="EMBL/GenBank/DDBJ databases">
        <title>Acanthopleuribacteraceae sp. M133.</title>
        <authorList>
            <person name="Wang G."/>
        </authorList>
    </citation>
    <scope>NUCLEOTIDE SEQUENCE</scope>
    <source>
        <strain evidence="6">M133</strain>
    </source>
</reference>
<dbReference type="AlphaFoldDB" id="A0A8A4TUV1"/>
<keyword evidence="4 6" id="KW-0067">ATP-binding</keyword>
<evidence type="ECO:0000256" key="2">
    <source>
        <dbReference type="ARBA" id="ARBA00022448"/>
    </source>
</evidence>
<evidence type="ECO:0000259" key="5">
    <source>
        <dbReference type="PROSITE" id="PS50893"/>
    </source>
</evidence>
<gene>
    <name evidence="6" type="ORF">J3U87_14850</name>
</gene>
<organism evidence="6 7">
    <name type="scientific">Sulfidibacter corallicola</name>
    <dbReference type="NCBI Taxonomy" id="2818388"/>
    <lineage>
        <taxon>Bacteria</taxon>
        <taxon>Pseudomonadati</taxon>
        <taxon>Acidobacteriota</taxon>
        <taxon>Holophagae</taxon>
        <taxon>Acanthopleuribacterales</taxon>
        <taxon>Acanthopleuribacteraceae</taxon>
        <taxon>Sulfidibacter</taxon>
    </lineage>
</organism>
<keyword evidence="2" id="KW-0813">Transport</keyword>
<dbReference type="SUPFAM" id="SSF52540">
    <property type="entry name" value="P-loop containing nucleoside triphosphate hydrolases"/>
    <property type="match status" value="1"/>
</dbReference>
<dbReference type="PANTHER" id="PTHR43335">
    <property type="entry name" value="ABC TRANSPORTER, ATP-BINDING PROTEIN"/>
    <property type="match status" value="1"/>
</dbReference>
<dbReference type="GO" id="GO:0005524">
    <property type="term" value="F:ATP binding"/>
    <property type="evidence" value="ECO:0007669"/>
    <property type="project" value="UniProtKB-KW"/>
</dbReference>
<dbReference type="KEGG" id="scor:J3U87_14850"/>
<protein>
    <submittedName>
        <fullName evidence="6">ABC transporter ATP-binding protein</fullName>
    </submittedName>
</protein>
<keyword evidence="3" id="KW-0547">Nucleotide-binding</keyword>
<dbReference type="PROSITE" id="PS00211">
    <property type="entry name" value="ABC_TRANSPORTER_1"/>
    <property type="match status" value="1"/>
</dbReference>
<feature type="domain" description="ABC transporter" evidence="5">
    <location>
        <begin position="3"/>
        <end position="233"/>
    </location>
</feature>
<sequence>MRIVVEDLKRYFGETKAVDGISFSIEEGAIYGFVGPNGAGKTTTMRIMATLDEPTSGDVRIGGVSIIERPEQVRRYIGFMPDALPNHRDMTITEYLDFFARAHGIKGPQRARTLTDVQAFTGVTPIQHKSLNQLSKGMKQRVSLARALIHDPQFLIMDEPAAGLDPKARVELRELIRALARQGKSIFISSHILGELTEICDGTVIIEQGRLLRAGKIHDLLHQDQPHCHYWIAARCEPHRLLETCMTLPLVEEVEIVGQEVRVQLPLTDEAPVTLLNHLVTSGLAVHEFRRQRADLEQMFMKVTAGKIH</sequence>
<dbReference type="CDD" id="cd03230">
    <property type="entry name" value="ABC_DR_subfamily_A"/>
    <property type="match status" value="1"/>
</dbReference>
<dbReference type="PANTHER" id="PTHR43335:SF3">
    <property type="entry name" value="ABC TRANSPORTER"/>
    <property type="match status" value="1"/>
</dbReference>
<dbReference type="EMBL" id="CP071793">
    <property type="protein sequence ID" value="QTD53729.1"/>
    <property type="molecule type" value="Genomic_DNA"/>
</dbReference>
<evidence type="ECO:0000256" key="4">
    <source>
        <dbReference type="ARBA" id="ARBA00022840"/>
    </source>
</evidence>
<dbReference type="InterPro" id="IPR003439">
    <property type="entry name" value="ABC_transporter-like_ATP-bd"/>
</dbReference>
<evidence type="ECO:0000256" key="1">
    <source>
        <dbReference type="ARBA" id="ARBA00005417"/>
    </source>
</evidence>
<dbReference type="GO" id="GO:0016887">
    <property type="term" value="F:ATP hydrolysis activity"/>
    <property type="evidence" value="ECO:0007669"/>
    <property type="project" value="InterPro"/>
</dbReference>